<dbReference type="GO" id="GO:0006508">
    <property type="term" value="P:proteolysis"/>
    <property type="evidence" value="ECO:0007669"/>
    <property type="project" value="UniProtKB-KW"/>
</dbReference>
<dbReference type="Proteomes" id="UP000663444">
    <property type="component" value="Chromosome"/>
</dbReference>
<sequence length="1018" mass="111719">MDRECFLTSPRQARRRRRFRWLHAALTVTLPALAVAGIIWEMHDSAMQARVFSAMAGRAAWTLADGADAGIWLPRSGPYDIRLGYSRMKDMLPQLVADGYTITEQARQSDGFRELTAHGFYPIYREKSQAGLALFDQRDETLHLRRYPERQYADFDDIPPLLVDALLYVENRGLLDDDAPTRNPAIDWGRLGQAAAGQALRALSADAARAGGSTLATQIEKFRHSPGGRTRDADDKWRQMVSASLRAYQDGEDTLAARRRIVLDFLNSVPLGGMPAYGEVNGLGDGLWAWYGRDFADANRLLKDAAADPERRARAFKEALSLIIAQRRPSDLLGANPARLAALADSHIRLLARDGVIDENLREWALAVQVAPQRRGGDGERIAFAQRKAVNDARVHLGELLGESDLHTLDRLDLDARSTLDGAAQAAVTGYLAQLADPDYLRCAGFLAPRLLARGEPAAVHYSFSLYERAGLGNLLRVQADNLDQPLDINAGTRLDLGSSAKLRTLVSYLAVIADLHRRYAGLGPAALARVRAAPGDRLSRWALDYLANAKERGLTPMLEAALARRYSANPHETFFTGGGAHRFENFKREDDAKNPSVAEALEQSINLSFVRVMRDVVHYHAYEAVDAPARGLRDGDEAARHAFLERFADREGQAYLLRFWHKYRDQAPDERRRLLAESAGDKPSRLAAAYFGSGGAPADFGDFADFVRGRLGPRAGDDAALRRLHGTYAGKSFALADWGYLARLHPLELWLAGHLQRHPEASWDELLAASTGERSAAASWLFKSRYRHAQDLRLAIIVEVAAFERLAAEWRRLGYPFEQLAPSLATAIGSSADRPAALAELAGILLNDGVRRPVVRISELRFAAATPFETRLLLAPADGERVLPAEVAAAARQAMLRVVDNGTARRLRGAYRDVEGTPLAVGGKTGTGDHRYHIVDSSGQSVSSRVMNRAATFAFFLGERFYGVATAYVPGAAAADYEFTSALPVQIVREVEPLLRPLLTGAPAAAPACLQATARAR</sequence>
<dbReference type="Gene3D" id="3.40.710.10">
    <property type="entry name" value="DD-peptidase/beta-lactamase superfamily"/>
    <property type="match status" value="1"/>
</dbReference>
<reference evidence="11" key="1">
    <citation type="submission" date="2020-11" db="EMBL/GenBank/DDBJ databases">
        <title>Azospira restricta DSM 18626 genome sequence.</title>
        <authorList>
            <person name="Moe W.M."/>
        </authorList>
    </citation>
    <scope>NUCLEOTIDE SEQUENCE</scope>
    <source>
        <strain evidence="11">DSM 18626</strain>
    </source>
</reference>
<dbReference type="EMBL" id="CP064781">
    <property type="protein sequence ID" value="QRJ62871.1"/>
    <property type="molecule type" value="Genomic_DNA"/>
</dbReference>
<comment type="pathway">
    <text evidence="1">Cell wall biogenesis; peptidoglycan biosynthesis.</text>
</comment>
<dbReference type="RefSeq" id="WP_203386401.1">
    <property type="nucleotide sequence ID" value="NZ_CP064781.1"/>
</dbReference>
<accession>A0A974PX88</accession>
<dbReference type="SUPFAM" id="SSF53955">
    <property type="entry name" value="Lysozyme-like"/>
    <property type="match status" value="1"/>
</dbReference>
<dbReference type="InterPro" id="IPR050396">
    <property type="entry name" value="Glycosyltr_51/Transpeptidase"/>
</dbReference>
<keyword evidence="6" id="KW-0511">Multifunctional enzyme</keyword>
<dbReference type="KEGG" id="ares:IWH25_14010"/>
<evidence type="ECO:0000256" key="7">
    <source>
        <dbReference type="ARBA" id="ARBA00044770"/>
    </source>
</evidence>
<dbReference type="GO" id="GO:0004180">
    <property type="term" value="F:carboxypeptidase activity"/>
    <property type="evidence" value="ECO:0007669"/>
    <property type="project" value="UniProtKB-KW"/>
</dbReference>
<evidence type="ECO:0000256" key="6">
    <source>
        <dbReference type="ARBA" id="ARBA00023268"/>
    </source>
</evidence>
<keyword evidence="9" id="KW-0472">Membrane</keyword>
<feature type="domain" description="Glycosyl transferase family 51" evidence="10">
    <location>
        <begin position="146"/>
        <end position="298"/>
    </location>
</feature>
<dbReference type="SUPFAM" id="SSF56601">
    <property type="entry name" value="beta-lactamase/transpeptidase-like"/>
    <property type="match status" value="1"/>
</dbReference>
<keyword evidence="2" id="KW-0121">Carboxypeptidase</keyword>
<evidence type="ECO:0000313" key="11">
    <source>
        <dbReference type="EMBL" id="QRJ62871.1"/>
    </source>
</evidence>
<evidence type="ECO:0000256" key="3">
    <source>
        <dbReference type="ARBA" id="ARBA00022670"/>
    </source>
</evidence>
<dbReference type="Gene3D" id="1.10.3810.10">
    <property type="entry name" value="Biosynthetic peptidoglycan transglycosylase-like"/>
    <property type="match status" value="1"/>
</dbReference>
<dbReference type="GO" id="GO:0008955">
    <property type="term" value="F:peptidoglycan glycosyltransferase activity"/>
    <property type="evidence" value="ECO:0007669"/>
    <property type="project" value="UniProtKB-EC"/>
</dbReference>
<evidence type="ECO:0000256" key="1">
    <source>
        <dbReference type="ARBA" id="ARBA00004752"/>
    </source>
</evidence>
<keyword evidence="4" id="KW-0328">Glycosyltransferase</keyword>
<keyword evidence="9" id="KW-1133">Transmembrane helix</keyword>
<keyword evidence="3" id="KW-0378">Hydrolase</keyword>
<dbReference type="Pfam" id="PF00912">
    <property type="entry name" value="Transgly"/>
    <property type="match status" value="1"/>
</dbReference>
<dbReference type="InterPro" id="IPR001264">
    <property type="entry name" value="Glyco_trans_51"/>
</dbReference>
<gene>
    <name evidence="11" type="ORF">IWH25_14010</name>
</gene>
<evidence type="ECO:0000256" key="2">
    <source>
        <dbReference type="ARBA" id="ARBA00022645"/>
    </source>
</evidence>
<comment type="catalytic activity">
    <reaction evidence="8">
        <text>[GlcNAc-(1-&gt;4)-Mur2Ac(oyl-L-Ala-gamma-D-Glu-L-Lys-D-Ala-D-Ala)](n)-di-trans,octa-cis-undecaprenyl diphosphate + beta-D-GlcNAc-(1-&gt;4)-Mur2Ac(oyl-L-Ala-gamma-D-Glu-L-Lys-D-Ala-D-Ala)-di-trans,octa-cis-undecaprenyl diphosphate = [GlcNAc-(1-&gt;4)-Mur2Ac(oyl-L-Ala-gamma-D-Glu-L-Lys-D-Ala-D-Ala)](n+1)-di-trans,octa-cis-undecaprenyl diphosphate + di-trans,octa-cis-undecaprenyl diphosphate + H(+)</text>
        <dbReference type="Rhea" id="RHEA:23708"/>
        <dbReference type="Rhea" id="RHEA-COMP:9602"/>
        <dbReference type="Rhea" id="RHEA-COMP:9603"/>
        <dbReference type="ChEBI" id="CHEBI:15378"/>
        <dbReference type="ChEBI" id="CHEBI:58405"/>
        <dbReference type="ChEBI" id="CHEBI:60033"/>
        <dbReference type="ChEBI" id="CHEBI:78435"/>
        <dbReference type="EC" id="2.4.99.28"/>
    </reaction>
</comment>
<evidence type="ECO:0000256" key="5">
    <source>
        <dbReference type="ARBA" id="ARBA00022679"/>
    </source>
</evidence>
<name>A0A974PX88_9RHOO</name>
<evidence type="ECO:0000256" key="4">
    <source>
        <dbReference type="ARBA" id="ARBA00022676"/>
    </source>
</evidence>
<evidence type="ECO:0000259" key="10">
    <source>
        <dbReference type="Pfam" id="PF00912"/>
    </source>
</evidence>
<feature type="transmembrane region" description="Helical" evidence="9">
    <location>
        <begin position="21"/>
        <end position="40"/>
    </location>
</feature>
<dbReference type="AlphaFoldDB" id="A0A974PX88"/>
<protein>
    <recommendedName>
        <fullName evidence="7">peptidoglycan glycosyltransferase</fullName>
        <ecNumber evidence="7">2.4.99.28</ecNumber>
    </recommendedName>
</protein>
<keyword evidence="12" id="KW-1185">Reference proteome</keyword>
<proteinExistence type="predicted"/>
<organism evidence="11 12">
    <name type="scientific">Azospira restricta</name>
    <dbReference type="NCBI Taxonomy" id="404405"/>
    <lineage>
        <taxon>Bacteria</taxon>
        <taxon>Pseudomonadati</taxon>
        <taxon>Pseudomonadota</taxon>
        <taxon>Betaproteobacteria</taxon>
        <taxon>Rhodocyclales</taxon>
        <taxon>Rhodocyclaceae</taxon>
        <taxon>Azospira</taxon>
    </lineage>
</organism>
<dbReference type="InterPro" id="IPR012338">
    <property type="entry name" value="Beta-lactam/transpept-like"/>
</dbReference>
<keyword evidence="3" id="KW-0645">Protease</keyword>
<evidence type="ECO:0000313" key="12">
    <source>
        <dbReference type="Proteomes" id="UP000663444"/>
    </source>
</evidence>
<keyword evidence="9" id="KW-0812">Transmembrane</keyword>
<dbReference type="EC" id="2.4.99.28" evidence="7"/>
<evidence type="ECO:0000256" key="8">
    <source>
        <dbReference type="ARBA" id="ARBA00049902"/>
    </source>
</evidence>
<dbReference type="GO" id="GO:0009252">
    <property type="term" value="P:peptidoglycan biosynthetic process"/>
    <property type="evidence" value="ECO:0007669"/>
    <property type="project" value="TreeGrafter"/>
</dbReference>
<dbReference type="InterPro" id="IPR023346">
    <property type="entry name" value="Lysozyme-like_dom_sf"/>
</dbReference>
<dbReference type="InterPro" id="IPR036950">
    <property type="entry name" value="PBP_transglycosylase"/>
</dbReference>
<dbReference type="PANTHER" id="PTHR32282">
    <property type="entry name" value="BINDING PROTEIN TRANSPEPTIDASE, PUTATIVE-RELATED"/>
    <property type="match status" value="1"/>
</dbReference>
<dbReference type="PANTHER" id="PTHR32282:SF24">
    <property type="entry name" value="GLYCOSYL TRANSFERASE FAMILY 51 DOMAIN-CONTAINING PROTEIN"/>
    <property type="match status" value="1"/>
</dbReference>
<evidence type="ECO:0000256" key="9">
    <source>
        <dbReference type="SAM" id="Phobius"/>
    </source>
</evidence>
<dbReference type="GO" id="GO:0030288">
    <property type="term" value="C:outer membrane-bounded periplasmic space"/>
    <property type="evidence" value="ECO:0007669"/>
    <property type="project" value="TreeGrafter"/>
</dbReference>
<keyword evidence="5" id="KW-0808">Transferase</keyword>